<feature type="region of interest" description="Disordered" evidence="9">
    <location>
        <begin position="540"/>
        <end position="564"/>
    </location>
</feature>
<dbReference type="PRINTS" id="PR00792">
    <property type="entry name" value="PEPSIN"/>
</dbReference>
<dbReference type="PANTHER" id="PTHR47966">
    <property type="entry name" value="BETA-SITE APP-CLEAVING ENZYME, ISOFORM A-RELATED"/>
    <property type="match status" value="1"/>
</dbReference>
<evidence type="ECO:0000313" key="14">
    <source>
        <dbReference type="Proteomes" id="UP000774326"/>
    </source>
</evidence>
<reference evidence="13" key="2">
    <citation type="submission" date="2021-01" db="EMBL/GenBank/DDBJ databases">
        <authorList>
            <person name="Schikora-Tamarit M.A."/>
        </authorList>
    </citation>
    <scope>NUCLEOTIDE SEQUENCE</scope>
    <source>
        <strain evidence="13">CBS2887</strain>
    </source>
</reference>
<evidence type="ECO:0000256" key="3">
    <source>
        <dbReference type="ARBA" id="ARBA00022729"/>
    </source>
</evidence>
<proteinExistence type="inferred from homology"/>
<dbReference type="Pfam" id="PF00026">
    <property type="entry name" value="Asp"/>
    <property type="match status" value="1"/>
</dbReference>
<dbReference type="Proteomes" id="UP000774326">
    <property type="component" value="Unassembled WGS sequence"/>
</dbReference>
<feature type="chain" id="PRO_5040174079" description="Peptidase A1 domain-containing protein" evidence="11">
    <location>
        <begin position="19"/>
        <end position="678"/>
    </location>
</feature>
<name>A0A9P8QC77_WICPI</name>
<evidence type="ECO:0000256" key="11">
    <source>
        <dbReference type="SAM" id="SignalP"/>
    </source>
</evidence>
<comment type="similarity">
    <text evidence="1 8">Belongs to the peptidase A1 family.</text>
</comment>
<dbReference type="InterPro" id="IPR001461">
    <property type="entry name" value="Aspartic_peptidase_A1"/>
</dbReference>
<sequence>MINLIPICLTLFLTLTSAVHKIDFTIHKGDTNFANSSPFNKRLLKRTISSSNSSSNSTNGTVNLEIINKQSFYAASFKLGTPGKDFIAQVDTGSSDLWVYGSDNSFCSTSDSAGGNSSSGLDGYLTIDEKKYANVINPSIGTRLRRGSLFKRDNDSDTDPDSDPTSVGDDLYSSLSADIGEASATIDCEQFGVYSANDSSTGETNGTVLFIEYGDSTFAFGSFYQDVLTLGKDIEVEDFIFGVANLSNSSTPVLGIGLEGLESTNSTIRKELGLKGFTYPNLPSVLVEDGIIEKKAYSLYLNSLDSVSGSVLFGGVDHAKYEGQLVTVPVVNQFPELFDVSIYFDVELTGLTFEGKDLLGSDSDSDSGSNSTAGNSTSFQLDKRTNDTDTGSDDDGDVPENVVLLDSGSTLIYLFPDTTDSLASALDAKLDIGSGYYQLLCPSATDASKNVTFAFNGATIDVPLSNLLISSDDGKHCALAVQSTTDHQILGDVFLSSAYVVFDLEDLQISLAQAKYTNDTDIEEIVGEVPSAVPYSDVKTSSASASATTEHGRSSHGGRSSSSVDVDAFSSLGIPRSGYVSGSSIPISRTHYIEPSSIASILSSEFSSLSSGFSSYDGGDDGGNGDDDGSGSQERRDLRASVMNKRSSDASGSLVYHSLNYSIVWCFVIATFVIVAFV</sequence>
<comment type="caution">
    <text evidence="13">The sequence shown here is derived from an EMBL/GenBank/DDBJ whole genome shotgun (WGS) entry which is preliminary data.</text>
</comment>
<feature type="disulfide bond" evidence="7">
    <location>
        <begin position="441"/>
        <end position="477"/>
    </location>
</feature>
<feature type="compositionally biased region" description="Low complexity" evidence="9">
    <location>
        <begin position="540"/>
        <end position="549"/>
    </location>
</feature>
<reference evidence="13" key="1">
    <citation type="journal article" date="2021" name="Open Biol.">
        <title>Shared evolutionary footprints suggest mitochondrial oxidative damage underlies multiple complex I losses in fungi.</title>
        <authorList>
            <person name="Schikora-Tamarit M.A."/>
            <person name="Marcet-Houben M."/>
            <person name="Nosek J."/>
            <person name="Gabaldon T."/>
        </authorList>
    </citation>
    <scope>NUCLEOTIDE SEQUENCE</scope>
    <source>
        <strain evidence="13">CBS2887</strain>
    </source>
</reference>
<keyword evidence="4 8" id="KW-0064">Aspartyl protease</keyword>
<keyword evidence="5 8" id="KW-0378">Hydrolase</keyword>
<evidence type="ECO:0000256" key="10">
    <source>
        <dbReference type="SAM" id="Phobius"/>
    </source>
</evidence>
<keyword evidence="2 8" id="KW-0645">Protease</keyword>
<dbReference type="PROSITE" id="PS51767">
    <property type="entry name" value="PEPTIDASE_A1"/>
    <property type="match status" value="1"/>
</dbReference>
<dbReference type="GO" id="GO:0006508">
    <property type="term" value="P:proteolysis"/>
    <property type="evidence" value="ECO:0007669"/>
    <property type="project" value="UniProtKB-KW"/>
</dbReference>
<dbReference type="Gene3D" id="2.40.70.10">
    <property type="entry name" value="Acid Proteases"/>
    <property type="match status" value="2"/>
</dbReference>
<evidence type="ECO:0000313" key="13">
    <source>
        <dbReference type="EMBL" id="KAH3688268.1"/>
    </source>
</evidence>
<dbReference type="PANTHER" id="PTHR47966:SF65">
    <property type="entry name" value="ASPARTIC-TYPE ENDOPEPTIDASE"/>
    <property type="match status" value="1"/>
</dbReference>
<feature type="region of interest" description="Disordered" evidence="9">
    <location>
        <begin position="617"/>
        <end position="644"/>
    </location>
</feature>
<protein>
    <recommendedName>
        <fullName evidence="12">Peptidase A1 domain-containing protein</fullName>
    </recommendedName>
</protein>
<evidence type="ECO:0000256" key="4">
    <source>
        <dbReference type="ARBA" id="ARBA00022750"/>
    </source>
</evidence>
<dbReference type="CDD" id="cd05474">
    <property type="entry name" value="SAP_like"/>
    <property type="match status" value="1"/>
</dbReference>
<dbReference type="EMBL" id="JAEUBG010000445">
    <property type="protein sequence ID" value="KAH3688268.1"/>
    <property type="molecule type" value="Genomic_DNA"/>
</dbReference>
<dbReference type="GO" id="GO:0071944">
    <property type="term" value="C:cell periphery"/>
    <property type="evidence" value="ECO:0007669"/>
    <property type="project" value="UniProtKB-ARBA"/>
</dbReference>
<evidence type="ECO:0000256" key="8">
    <source>
        <dbReference type="RuleBase" id="RU000454"/>
    </source>
</evidence>
<keyword evidence="10" id="KW-0472">Membrane</keyword>
<accession>A0A9P8QC77</accession>
<feature type="compositionally biased region" description="Acidic residues" evidence="9">
    <location>
        <begin position="618"/>
        <end position="629"/>
    </location>
</feature>
<feature type="domain" description="Peptidase A1" evidence="12">
    <location>
        <begin position="73"/>
        <end position="512"/>
    </location>
</feature>
<evidence type="ECO:0000256" key="5">
    <source>
        <dbReference type="ARBA" id="ARBA00022801"/>
    </source>
</evidence>
<feature type="region of interest" description="Disordered" evidence="9">
    <location>
        <begin position="361"/>
        <end position="400"/>
    </location>
</feature>
<feature type="active site" evidence="6">
    <location>
        <position position="406"/>
    </location>
</feature>
<organism evidence="13 14">
    <name type="scientific">Wickerhamomyces pijperi</name>
    <name type="common">Yeast</name>
    <name type="synonym">Pichia pijperi</name>
    <dbReference type="NCBI Taxonomy" id="599730"/>
    <lineage>
        <taxon>Eukaryota</taxon>
        <taxon>Fungi</taxon>
        <taxon>Dikarya</taxon>
        <taxon>Ascomycota</taxon>
        <taxon>Saccharomycotina</taxon>
        <taxon>Saccharomycetes</taxon>
        <taxon>Phaffomycetales</taxon>
        <taxon>Wickerhamomycetaceae</taxon>
        <taxon>Wickerhamomyces</taxon>
    </lineage>
</organism>
<evidence type="ECO:0000256" key="6">
    <source>
        <dbReference type="PIRSR" id="PIRSR601461-1"/>
    </source>
</evidence>
<keyword evidence="14" id="KW-1185">Reference proteome</keyword>
<feature type="region of interest" description="Disordered" evidence="9">
    <location>
        <begin position="147"/>
        <end position="170"/>
    </location>
</feature>
<evidence type="ECO:0000256" key="7">
    <source>
        <dbReference type="PIRSR" id="PIRSR601461-2"/>
    </source>
</evidence>
<gene>
    <name evidence="13" type="ORF">WICPIJ_000739</name>
</gene>
<feature type="compositionally biased region" description="Low complexity" evidence="9">
    <location>
        <begin position="361"/>
        <end position="378"/>
    </location>
</feature>
<keyword evidence="10" id="KW-0812">Transmembrane</keyword>
<dbReference type="InterPro" id="IPR021109">
    <property type="entry name" value="Peptidase_aspartic_dom_sf"/>
</dbReference>
<feature type="transmembrane region" description="Helical" evidence="10">
    <location>
        <begin position="654"/>
        <end position="677"/>
    </location>
</feature>
<evidence type="ECO:0000256" key="2">
    <source>
        <dbReference type="ARBA" id="ARBA00022670"/>
    </source>
</evidence>
<evidence type="ECO:0000256" key="1">
    <source>
        <dbReference type="ARBA" id="ARBA00007447"/>
    </source>
</evidence>
<dbReference type="InterPro" id="IPR033121">
    <property type="entry name" value="PEPTIDASE_A1"/>
</dbReference>
<feature type="signal peptide" evidence="11">
    <location>
        <begin position="1"/>
        <end position="18"/>
    </location>
</feature>
<dbReference type="SUPFAM" id="SSF50630">
    <property type="entry name" value="Acid proteases"/>
    <property type="match status" value="1"/>
</dbReference>
<keyword evidence="7" id="KW-1015">Disulfide bond</keyword>
<dbReference type="OrthoDB" id="771136at2759"/>
<keyword evidence="10" id="KW-1133">Transmembrane helix</keyword>
<dbReference type="InterPro" id="IPR033876">
    <property type="entry name" value="SAP-like"/>
</dbReference>
<dbReference type="GO" id="GO:0004190">
    <property type="term" value="F:aspartic-type endopeptidase activity"/>
    <property type="evidence" value="ECO:0007669"/>
    <property type="project" value="UniProtKB-KW"/>
</dbReference>
<evidence type="ECO:0000256" key="9">
    <source>
        <dbReference type="SAM" id="MobiDB-lite"/>
    </source>
</evidence>
<feature type="active site" evidence="6">
    <location>
        <position position="91"/>
    </location>
</feature>
<dbReference type="AlphaFoldDB" id="A0A9P8QC77"/>
<evidence type="ECO:0000259" key="12">
    <source>
        <dbReference type="PROSITE" id="PS51767"/>
    </source>
</evidence>
<dbReference type="InterPro" id="IPR001969">
    <property type="entry name" value="Aspartic_peptidase_AS"/>
</dbReference>
<keyword evidence="3 11" id="KW-0732">Signal</keyword>
<dbReference type="PROSITE" id="PS00141">
    <property type="entry name" value="ASP_PROTEASE"/>
    <property type="match status" value="1"/>
</dbReference>